<dbReference type="AlphaFoldDB" id="A0A345C3M6"/>
<reference evidence="3 4" key="1">
    <citation type="journal article" date="2018" name="J. Microbiol.">
        <title>Salicibibacter kimchii gen. nov., sp. nov., a moderately halophilic and alkalitolerant bacterium in the family Bacillaceae, isolated from kimchi.</title>
        <authorList>
            <person name="Jang J.Y."/>
            <person name="Oh Y.J."/>
            <person name="Lim S.K."/>
            <person name="Park H.K."/>
            <person name="Lee C."/>
            <person name="Kim J.Y."/>
            <person name="Lee M.A."/>
            <person name="Choi H.J."/>
        </authorList>
    </citation>
    <scope>NUCLEOTIDE SEQUENCE [LARGE SCALE GENOMIC DNA]</scope>
    <source>
        <strain evidence="3 4">NKC1-1</strain>
    </source>
</reference>
<dbReference type="InterPro" id="IPR002104">
    <property type="entry name" value="Integrase_catalytic"/>
</dbReference>
<accession>A0A345C3M6</accession>
<dbReference type="OrthoDB" id="9788852at2"/>
<dbReference type="Gene3D" id="1.10.443.10">
    <property type="entry name" value="Intergrase catalytic core"/>
    <property type="match status" value="1"/>
</dbReference>
<organism evidence="3 4">
    <name type="scientific">Salicibibacter kimchii</name>
    <dbReference type="NCBI Taxonomy" id="2099786"/>
    <lineage>
        <taxon>Bacteria</taxon>
        <taxon>Bacillati</taxon>
        <taxon>Bacillota</taxon>
        <taxon>Bacilli</taxon>
        <taxon>Bacillales</taxon>
        <taxon>Bacillaceae</taxon>
        <taxon>Salicibibacter</taxon>
    </lineage>
</organism>
<gene>
    <name evidence="3" type="ORF">DT065_01395</name>
</gene>
<dbReference type="SUPFAM" id="SSF56349">
    <property type="entry name" value="DNA breaking-rejoining enzymes"/>
    <property type="match status" value="1"/>
</dbReference>
<protein>
    <recommendedName>
        <fullName evidence="2">Tyr recombinase domain-containing protein</fullName>
    </recommendedName>
</protein>
<dbReference type="InterPro" id="IPR011010">
    <property type="entry name" value="DNA_brk_join_enz"/>
</dbReference>
<dbReference type="GO" id="GO:0003677">
    <property type="term" value="F:DNA binding"/>
    <property type="evidence" value="ECO:0007669"/>
    <property type="project" value="InterPro"/>
</dbReference>
<dbReference type="InterPro" id="IPR013762">
    <property type="entry name" value="Integrase-like_cat_sf"/>
</dbReference>
<sequence>MRIIKSPKQIRLLPLRKHHFAKAERLLRYVTARRLEVAARYVDVIVLTRRRRCRRRVVLAGQQRRQCAFLFLGRSHSPIKRNIIERRLTGRPFLRDDEFNKSWELVNFSEVKPIKKKTYINAIKRSLHGRNRLLFIVGINSGLRVSDLLKLKVGDLRGDYVQIREGKTGKTKKFALNDAIKKAVKELVPADASDDDFAFPSRKGGGKKALSRQQAYNILNEAVERAGLSDKIGAIGTHSMRKAWAYAAYQNGTPMPLLMKALNHASQRETLRYIGVEQEQIDEVHAQVNL</sequence>
<dbReference type="InterPro" id="IPR050090">
    <property type="entry name" value="Tyrosine_recombinase_XerCD"/>
</dbReference>
<keyword evidence="1" id="KW-0233">DNA recombination</keyword>
<keyword evidence="4" id="KW-1185">Reference proteome</keyword>
<dbReference type="PANTHER" id="PTHR30349">
    <property type="entry name" value="PHAGE INTEGRASE-RELATED"/>
    <property type="match status" value="1"/>
</dbReference>
<dbReference type="GO" id="GO:0006310">
    <property type="term" value="P:DNA recombination"/>
    <property type="evidence" value="ECO:0007669"/>
    <property type="project" value="UniProtKB-KW"/>
</dbReference>
<feature type="domain" description="Tyr recombinase" evidence="2">
    <location>
        <begin position="109"/>
        <end position="286"/>
    </location>
</feature>
<dbReference type="PANTHER" id="PTHR30349:SF82">
    <property type="entry name" value="INTEGRASE_RECOMBINASE YOEC-RELATED"/>
    <property type="match status" value="1"/>
</dbReference>
<dbReference type="KEGG" id="rue:DT065_01395"/>
<dbReference type="Proteomes" id="UP000252100">
    <property type="component" value="Chromosome"/>
</dbReference>
<dbReference type="EMBL" id="CP031092">
    <property type="protein sequence ID" value="AXF57807.1"/>
    <property type="molecule type" value="Genomic_DNA"/>
</dbReference>
<dbReference type="PROSITE" id="PS51898">
    <property type="entry name" value="TYR_RECOMBINASE"/>
    <property type="match status" value="1"/>
</dbReference>
<evidence type="ECO:0000313" key="4">
    <source>
        <dbReference type="Proteomes" id="UP000252100"/>
    </source>
</evidence>
<evidence type="ECO:0000313" key="3">
    <source>
        <dbReference type="EMBL" id="AXF57807.1"/>
    </source>
</evidence>
<proteinExistence type="predicted"/>
<dbReference type="GO" id="GO:0015074">
    <property type="term" value="P:DNA integration"/>
    <property type="evidence" value="ECO:0007669"/>
    <property type="project" value="InterPro"/>
</dbReference>
<evidence type="ECO:0000256" key="1">
    <source>
        <dbReference type="ARBA" id="ARBA00023172"/>
    </source>
</evidence>
<dbReference type="Pfam" id="PF00589">
    <property type="entry name" value="Phage_integrase"/>
    <property type="match status" value="1"/>
</dbReference>
<evidence type="ECO:0000259" key="2">
    <source>
        <dbReference type="PROSITE" id="PS51898"/>
    </source>
</evidence>
<name>A0A345C3M6_9BACI</name>